<dbReference type="PROSITE" id="PS51257">
    <property type="entry name" value="PROKAR_LIPOPROTEIN"/>
    <property type="match status" value="1"/>
</dbReference>
<sequence>MVNRRRGLCAALLAAVVAVTAGCGTGDSAAPARPEVDLAALDVGNLPTEPKTYTKPTSLDMARIVEAMRLGDHLPLPMEIDPEVTHSAMNAPVRMFTSMGGTAIGMRLYAPASALDPLIRGFVTGFVTAGRSEVKPELSYELDNLALLFESEQDAASAADAFTEVERSALGPETEIQPIAGFPEARAHTDRSRPGSIHSFYAVGKFLLFTHIDDNVMRELQANDADKLRARVARSIEKMKPALESYVPTPVDKLMELDVDPTGMLGRTLNTLAIDQNQFGIPGVFDRHGGLQIGMDPGLDAESFERAGVDAVAWVGNFLYRTRDAAAAEQLLTERAEPSRFFRRAAPPANLPFAQCLEYIGAASAVGVYCGVTFGRYTAEVTARQLLDAQQRIAAQYAILAKTN</sequence>
<name>A0ABV8DY36_9NOCA</name>
<dbReference type="PROSITE" id="PS51318">
    <property type="entry name" value="TAT"/>
    <property type="match status" value="1"/>
</dbReference>
<organism evidence="4 5">
    <name type="scientific">Nocardia jiangsuensis</name>
    <dbReference type="NCBI Taxonomy" id="1691563"/>
    <lineage>
        <taxon>Bacteria</taxon>
        <taxon>Bacillati</taxon>
        <taxon>Actinomycetota</taxon>
        <taxon>Actinomycetes</taxon>
        <taxon>Mycobacteriales</taxon>
        <taxon>Nocardiaceae</taxon>
        <taxon>Nocardia</taxon>
    </lineage>
</organism>
<evidence type="ECO:0000256" key="1">
    <source>
        <dbReference type="SAM" id="SignalP"/>
    </source>
</evidence>
<dbReference type="InterPro" id="IPR056463">
    <property type="entry name" value="DUF7373_C"/>
</dbReference>
<comment type="caution">
    <text evidence="4">The sequence shown here is derived from an EMBL/GenBank/DDBJ whole genome shotgun (WGS) entry which is preliminary data.</text>
</comment>
<evidence type="ECO:0000259" key="2">
    <source>
        <dbReference type="Pfam" id="PF24088"/>
    </source>
</evidence>
<dbReference type="EMBL" id="JBHSAX010000017">
    <property type="protein sequence ID" value="MFC3964600.1"/>
    <property type="molecule type" value="Genomic_DNA"/>
</dbReference>
<dbReference type="Pfam" id="PF24088">
    <property type="entry name" value="DUF7373"/>
    <property type="match status" value="1"/>
</dbReference>
<evidence type="ECO:0000313" key="5">
    <source>
        <dbReference type="Proteomes" id="UP001595696"/>
    </source>
</evidence>
<feature type="signal peptide" evidence="1">
    <location>
        <begin position="1"/>
        <end position="21"/>
    </location>
</feature>
<dbReference type="RefSeq" id="WP_378614352.1">
    <property type="nucleotide sequence ID" value="NZ_JBHSAX010000017.1"/>
</dbReference>
<gene>
    <name evidence="4" type="ORF">ACFO0B_21665</name>
</gene>
<evidence type="ECO:0000259" key="3">
    <source>
        <dbReference type="Pfam" id="PF24092"/>
    </source>
</evidence>
<keyword evidence="1" id="KW-0732">Signal</keyword>
<dbReference type="Proteomes" id="UP001595696">
    <property type="component" value="Unassembled WGS sequence"/>
</dbReference>
<evidence type="ECO:0000313" key="4">
    <source>
        <dbReference type="EMBL" id="MFC3964600.1"/>
    </source>
</evidence>
<reference evidence="5" key="1">
    <citation type="journal article" date="2019" name="Int. J. Syst. Evol. Microbiol.">
        <title>The Global Catalogue of Microorganisms (GCM) 10K type strain sequencing project: providing services to taxonomists for standard genome sequencing and annotation.</title>
        <authorList>
            <consortium name="The Broad Institute Genomics Platform"/>
            <consortium name="The Broad Institute Genome Sequencing Center for Infectious Disease"/>
            <person name="Wu L."/>
            <person name="Ma J."/>
        </authorList>
    </citation>
    <scope>NUCLEOTIDE SEQUENCE [LARGE SCALE GENOMIC DNA]</scope>
    <source>
        <strain evidence="5">CGMCC 4.7330</strain>
    </source>
</reference>
<proteinExistence type="predicted"/>
<feature type="domain" description="DUF7373" evidence="3">
    <location>
        <begin position="264"/>
        <end position="402"/>
    </location>
</feature>
<dbReference type="Pfam" id="PF24092">
    <property type="entry name" value="DUF7373_C"/>
    <property type="match status" value="1"/>
</dbReference>
<accession>A0ABV8DY36</accession>
<dbReference type="InterPro" id="IPR055797">
    <property type="entry name" value="DUF7373"/>
</dbReference>
<keyword evidence="5" id="KW-1185">Reference proteome</keyword>
<feature type="chain" id="PRO_5047342238" evidence="1">
    <location>
        <begin position="22"/>
        <end position="404"/>
    </location>
</feature>
<protein>
    <submittedName>
        <fullName evidence="4">Uncharacterized protein</fullName>
    </submittedName>
</protein>
<feature type="domain" description="DUF7373" evidence="2">
    <location>
        <begin position="54"/>
        <end position="259"/>
    </location>
</feature>
<dbReference type="InterPro" id="IPR006311">
    <property type="entry name" value="TAT_signal"/>
</dbReference>